<organism evidence="6 7">
    <name type="scientific">Somion occarium</name>
    <dbReference type="NCBI Taxonomy" id="3059160"/>
    <lineage>
        <taxon>Eukaryota</taxon>
        <taxon>Fungi</taxon>
        <taxon>Dikarya</taxon>
        <taxon>Basidiomycota</taxon>
        <taxon>Agaricomycotina</taxon>
        <taxon>Agaricomycetes</taxon>
        <taxon>Polyporales</taxon>
        <taxon>Cerrenaceae</taxon>
        <taxon>Somion</taxon>
    </lineage>
</organism>
<name>A0ABP1DML7_9APHY</name>
<keyword evidence="7" id="KW-1185">Reference proteome</keyword>
<evidence type="ECO:0000313" key="7">
    <source>
        <dbReference type="Proteomes" id="UP001497453"/>
    </source>
</evidence>
<dbReference type="InterPro" id="IPR020946">
    <property type="entry name" value="Flavin_mOase-like"/>
</dbReference>
<dbReference type="InterPro" id="IPR036188">
    <property type="entry name" value="FAD/NAD-bd_sf"/>
</dbReference>
<evidence type="ECO:0000256" key="1">
    <source>
        <dbReference type="ARBA" id="ARBA00010139"/>
    </source>
</evidence>
<keyword evidence="2" id="KW-0285">Flavoprotein</keyword>
<proteinExistence type="inferred from homology"/>
<dbReference type="SUPFAM" id="SSF51905">
    <property type="entry name" value="FAD/NAD(P)-binding domain"/>
    <property type="match status" value="1"/>
</dbReference>
<dbReference type="PANTHER" id="PTHR42877:SF4">
    <property type="entry name" value="FAD_NAD(P)-BINDING DOMAIN-CONTAINING PROTEIN-RELATED"/>
    <property type="match status" value="1"/>
</dbReference>
<keyword evidence="5" id="KW-0472">Membrane</keyword>
<sequence>MSFEKVPRDAATRVIIVGAGIGGISTAIALRRQLKHDNFTIYELGNEVGGTWRANTYPGCASDVHTHWYSLSTDLNPNWPQSHVFQPDLKQYWQDLAHKYRLYDHIVFNSKVVSAEWVPKTQVYRVEVESVDGKRLVEYGRILVAGTGILNTPNYPTELSGVKKFKGDWFHSANWNHSVDLRSKRVAVIGNGCSAAQFLPIIAEEPTTQIVQFWRTPMWFLPKWRDTYSPLMQWVFTNIPLTLRWYRNFLMFRQEMLYMTVIRGGPNTWLRNRFMKGLTKYLKENAPEKYHDVLTPNYPFGCKRLILDTGYYESLHRPNVELNNDGIVEVNETGILTKKGETIPLDVIILGTGFLANDLPFHVRGSDGRSVHEYYKQQGGPTAYYGTMTPGFPNFFILSGPNTATGHGSVIFTEEVQINYMIKVIKPILSDLATAFEPTDAASDSYNAWVQSKLGKSVWNACTSWYRAEEGKGKITGIFPGTFVKFWWTLREPVWGDFKVSDGTRWKRRRAIGKVVKTVLGAGALGAGVYAIRNPEVVDHILGNLSKQASQLLSQVSSYVH</sequence>
<dbReference type="EMBL" id="OZ037947">
    <property type="protein sequence ID" value="CAL1708293.1"/>
    <property type="molecule type" value="Genomic_DNA"/>
</dbReference>
<dbReference type="PANTHER" id="PTHR42877">
    <property type="entry name" value="L-ORNITHINE N(5)-MONOOXYGENASE-RELATED"/>
    <property type="match status" value="1"/>
</dbReference>
<keyword evidence="3" id="KW-0274">FAD</keyword>
<keyword evidence="5" id="KW-0812">Transmembrane</keyword>
<dbReference type="Proteomes" id="UP001497453">
    <property type="component" value="Chromosome 4"/>
</dbReference>
<keyword evidence="4" id="KW-0560">Oxidoreductase</keyword>
<dbReference type="InterPro" id="IPR051209">
    <property type="entry name" value="FAD-bind_Monooxygenase_sf"/>
</dbReference>
<evidence type="ECO:0000256" key="3">
    <source>
        <dbReference type="ARBA" id="ARBA00022827"/>
    </source>
</evidence>
<gene>
    <name evidence="6" type="ORF">GFSPODELE1_LOCUS6784</name>
</gene>
<evidence type="ECO:0000313" key="6">
    <source>
        <dbReference type="EMBL" id="CAL1708293.1"/>
    </source>
</evidence>
<evidence type="ECO:0000256" key="2">
    <source>
        <dbReference type="ARBA" id="ARBA00022630"/>
    </source>
</evidence>
<accession>A0ABP1DML7</accession>
<feature type="transmembrane region" description="Helical" evidence="5">
    <location>
        <begin position="12"/>
        <end position="30"/>
    </location>
</feature>
<reference evidence="7" key="1">
    <citation type="submission" date="2024-04" db="EMBL/GenBank/DDBJ databases">
        <authorList>
            <person name="Shaw F."/>
            <person name="Minotto A."/>
        </authorList>
    </citation>
    <scope>NUCLEOTIDE SEQUENCE [LARGE SCALE GENOMIC DNA]</scope>
</reference>
<dbReference type="Gene3D" id="3.50.50.60">
    <property type="entry name" value="FAD/NAD(P)-binding domain"/>
    <property type="match status" value="2"/>
</dbReference>
<evidence type="ECO:0000256" key="5">
    <source>
        <dbReference type="SAM" id="Phobius"/>
    </source>
</evidence>
<evidence type="ECO:0000256" key="4">
    <source>
        <dbReference type="ARBA" id="ARBA00023002"/>
    </source>
</evidence>
<protein>
    <recommendedName>
        <fullName evidence="8">FAD/NAD(P)-binding domain-containing protein</fullName>
    </recommendedName>
</protein>
<evidence type="ECO:0008006" key="8">
    <source>
        <dbReference type="Google" id="ProtNLM"/>
    </source>
</evidence>
<comment type="similarity">
    <text evidence="1">Belongs to the FAD-binding monooxygenase family.</text>
</comment>
<keyword evidence="5" id="KW-1133">Transmembrane helix</keyword>
<dbReference type="Pfam" id="PF00743">
    <property type="entry name" value="FMO-like"/>
    <property type="match status" value="1"/>
</dbReference>